<keyword evidence="11" id="KW-1185">Reference proteome</keyword>
<dbReference type="Gene3D" id="3.30.300.20">
    <property type="match status" value="2"/>
</dbReference>
<dbReference type="EMBL" id="VHHP01000001">
    <property type="protein sequence ID" value="TPR54695.1"/>
    <property type="molecule type" value="Genomic_DNA"/>
</dbReference>
<dbReference type="SMART" id="SM00316">
    <property type="entry name" value="S1"/>
    <property type="match status" value="1"/>
</dbReference>
<dbReference type="Gene3D" id="3.30.1480.10">
    <property type="entry name" value="NusA, N-terminal domain"/>
    <property type="match status" value="1"/>
</dbReference>
<dbReference type="SUPFAM" id="SSF50249">
    <property type="entry name" value="Nucleic acid-binding proteins"/>
    <property type="match status" value="1"/>
</dbReference>
<dbReference type="InterPro" id="IPR036555">
    <property type="entry name" value="NusA_N_sf"/>
</dbReference>
<comment type="similarity">
    <text evidence="7">Belongs to the NusA family.</text>
</comment>
<evidence type="ECO:0000313" key="10">
    <source>
        <dbReference type="EMBL" id="TPR54695.1"/>
    </source>
</evidence>
<dbReference type="InterPro" id="IPR003029">
    <property type="entry name" value="S1_domain"/>
</dbReference>
<dbReference type="PANTHER" id="PTHR22648">
    <property type="entry name" value="TRANSCRIPTION TERMINATION FACTOR NUSA"/>
    <property type="match status" value="1"/>
</dbReference>
<evidence type="ECO:0000256" key="4">
    <source>
        <dbReference type="ARBA" id="ARBA00022884"/>
    </source>
</evidence>
<comment type="caution">
    <text evidence="10">The sequence shown here is derived from an EMBL/GenBank/DDBJ whole genome shotgun (WGS) entry which is preliminary data.</text>
</comment>
<keyword evidence="6 7" id="KW-0804">Transcription</keyword>
<dbReference type="Pfam" id="PF08529">
    <property type="entry name" value="NusA_N"/>
    <property type="match status" value="1"/>
</dbReference>
<evidence type="ECO:0000256" key="6">
    <source>
        <dbReference type="ARBA" id="ARBA00023163"/>
    </source>
</evidence>
<evidence type="ECO:0000256" key="3">
    <source>
        <dbReference type="ARBA" id="ARBA00022814"/>
    </source>
</evidence>
<comment type="subcellular location">
    <subcellularLocation>
        <location evidence="7">Cytoplasm</location>
    </subcellularLocation>
</comment>
<gene>
    <name evidence="7 10" type="primary">nusA</name>
    <name evidence="10" type="ORF">FJR74_00280</name>
</gene>
<organism evidence="10 11">
    <name type="scientific">Metamycoplasma neophronis</name>
    <dbReference type="NCBI Taxonomy" id="872983"/>
    <lineage>
        <taxon>Bacteria</taxon>
        <taxon>Bacillati</taxon>
        <taxon>Mycoplasmatota</taxon>
        <taxon>Mycoplasmoidales</taxon>
        <taxon>Metamycoplasmataceae</taxon>
        <taxon>Metamycoplasma</taxon>
    </lineage>
</organism>
<dbReference type="PANTHER" id="PTHR22648:SF0">
    <property type="entry name" value="TRANSCRIPTION TERMINATION_ANTITERMINATION PROTEIN NUSA"/>
    <property type="match status" value="1"/>
</dbReference>
<feature type="domain" description="S1 motif" evidence="9">
    <location>
        <begin position="153"/>
        <end position="221"/>
    </location>
</feature>
<sequence>MSESNNSSQKVNEIFTEIYNLSNIRKLDEHRVLELFKNAISKVILEQYDEEADLEFIIDEQNKTFKVINHAKTIIPDPVSDEDKDTLSRCVEIPISIAREINPHAEIDETMSEEVNFEVFNKRDYNKILAVFSQSLRELEKELTYQKYMNKIGEVLKAKIVSFKKMGILLEFIEDGASAFMPTSLTNQRYVKTLHAGDVIDVYVEEVRPESRDAQVVVSSVESKLLQTLLAKEIPEVAEGLIEIVKIARIAGERSKIAIRKAENAPEGMEEIGAIIGAKSERIESISKQLKGEKIDIILYSDDLKTYIMNAISPSKVIDIVLAPNSKPEYPSFIVVVPNTQHTLAIGKKGQNVSLASELVKARLDILSQAQANEQAIKYDINNGNITEDEIKELENGKRLQSNFKKRPNNRNNNFNTFETNFNIDEFDADLAELRQKAQLSENVFEKQMFASSLDDDIEATLELIKDDLENLESDEEVDFDPYSASIEEIAKKDEEAEADYEKITSTKMKDFKKDDDLSAGLENIDLSDLDNEDW</sequence>
<dbReference type="InterPro" id="IPR015946">
    <property type="entry name" value="KH_dom-like_a/b"/>
</dbReference>
<keyword evidence="4 7" id="KW-0694">RNA-binding</keyword>
<dbReference type="Pfam" id="PF13184">
    <property type="entry name" value="KH_NusA_1st"/>
    <property type="match status" value="1"/>
</dbReference>
<dbReference type="InterPro" id="IPR012340">
    <property type="entry name" value="NA-bd_OB-fold"/>
</dbReference>
<comment type="subunit">
    <text evidence="7">Monomer. Binds directly to the core enzyme of the DNA-dependent RNA polymerase and to nascent RNA.</text>
</comment>
<keyword evidence="5 7" id="KW-0805">Transcription regulation</keyword>
<dbReference type="InterPro" id="IPR058582">
    <property type="entry name" value="KH_NusA_2nd"/>
</dbReference>
<evidence type="ECO:0000256" key="2">
    <source>
        <dbReference type="ARBA" id="ARBA00022490"/>
    </source>
</evidence>
<dbReference type="HAMAP" id="MF_00945_B">
    <property type="entry name" value="NusA_B"/>
    <property type="match status" value="1"/>
</dbReference>
<dbReference type="Pfam" id="PF00575">
    <property type="entry name" value="S1"/>
    <property type="match status" value="1"/>
</dbReference>
<dbReference type="Proteomes" id="UP000316851">
    <property type="component" value="Unassembled WGS sequence"/>
</dbReference>
<keyword evidence="1 7" id="KW-0806">Transcription termination</keyword>
<name>A0ABY2Z0L6_9BACT</name>
<keyword evidence="8" id="KW-0175">Coiled coil</keyword>
<accession>A0ABY2Z0L6</accession>
<dbReference type="InterPro" id="IPR009019">
    <property type="entry name" value="KH_sf_prok-type"/>
</dbReference>
<keyword evidence="2 7" id="KW-0963">Cytoplasm</keyword>
<keyword evidence="3 7" id="KW-0889">Transcription antitermination</keyword>
<dbReference type="InterPro" id="IPR010213">
    <property type="entry name" value="TF_NusA"/>
</dbReference>
<evidence type="ECO:0000313" key="11">
    <source>
        <dbReference type="Proteomes" id="UP000316851"/>
    </source>
</evidence>
<reference evidence="10" key="1">
    <citation type="submission" date="2019-06" db="EMBL/GenBank/DDBJ databases">
        <title>Mycoplasma neophronis type strain whole genome sequence.</title>
        <authorList>
            <person name="Spergser J."/>
        </authorList>
    </citation>
    <scope>NUCLEOTIDE SEQUENCE [LARGE SCALE GENOMIC DNA]</scope>
    <source>
        <strain evidence="10">DSM 24097</strain>
    </source>
</reference>
<protein>
    <recommendedName>
        <fullName evidence="7">Transcription termination/antitermination protein NusA</fullName>
    </recommendedName>
</protein>
<proteinExistence type="inferred from homology"/>
<dbReference type="PROSITE" id="PS50126">
    <property type="entry name" value="S1"/>
    <property type="match status" value="1"/>
</dbReference>
<evidence type="ECO:0000256" key="5">
    <source>
        <dbReference type="ARBA" id="ARBA00023015"/>
    </source>
</evidence>
<dbReference type="SUPFAM" id="SSF69705">
    <property type="entry name" value="Transcription factor NusA, N-terminal domain"/>
    <property type="match status" value="1"/>
</dbReference>
<feature type="coiled-coil region" evidence="8">
    <location>
        <begin position="424"/>
        <end position="475"/>
    </location>
</feature>
<dbReference type="SUPFAM" id="SSF54814">
    <property type="entry name" value="Prokaryotic type KH domain (KH-domain type II)"/>
    <property type="match status" value="2"/>
</dbReference>
<dbReference type="InterPro" id="IPR025249">
    <property type="entry name" value="TF_NusA_KH_1st"/>
</dbReference>
<evidence type="ECO:0000256" key="7">
    <source>
        <dbReference type="HAMAP-Rule" id="MF_00945"/>
    </source>
</evidence>
<evidence type="ECO:0000256" key="8">
    <source>
        <dbReference type="SAM" id="Coils"/>
    </source>
</evidence>
<dbReference type="RefSeq" id="WP_140914548.1">
    <property type="nucleotide sequence ID" value="NZ_VHHP01000001.1"/>
</dbReference>
<comment type="function">
    <text evidence="7">Participates in both transcription termination and antitermination.</text>
</comment>
<dbReference type="Pfam" id="PF26594">
    <property type="entry name" value="KH_NusA_2nd"/>
    <property type="match status" value="1"/>
</dbReference>
<dbReference type="InterPro" id="IPR030842">
    <property type="entry name" value="TF_NusA_bacterial"/>
</dbReference>
<dbReference type="Gene3D" id="2.40.50.140">
    <property type="entry name" value="Nucleic acid-binding proteins"/>
    <property type="match status" value="1"/>
</dbReference>
<dbReference type="NCBIfam" id="TIGR01953">
    <property type="entry name" value="NusA"/>
    <property type="match status" value="1"/>
</dbReference>
<dbReference type="InterPro" id="IPR013735">
    <property type="entry name" value="TF_NusA_N"/>
</dbReference>
<evidence type="ECO:0000259" key="9">
    <source>
        <dbReference type="PROSITE" id="PS50126"/>
    </source>
</evidence>
<evidence type="ECO:0000256" key="1">
    <source>
        <dbReference type="ARBA" id="ARBA00022472"/>
    </source>
</evidence>